<dbReference type="InterPro" id="IPR036637">
    <property type="entry name" value="Phosphohistidine_dom_sf"/>
</dbReference>
<proteinExistence type="predicted"/>
<dbReference type="InterPro" id="IPR008279">
    <property type="entry name" value="PEP-util_enz_mobile_dom"/>
</dbReference>
<feature type="domain" description="PEP-utilising enzyme mobile" evidence="1">
    <location>
        <begin position="499"/>
        <end position="569"/>
    </location>
</feature>
<evidence type="ECO:0000313" key="2">
    <source>
        <dbReference type="EMBL" id="SUZ84987.1"/>
    </source>
</evidence>
<dbReference type="GO" id="GO:0016772">
    <property type="term" value="F:transferase activity, transferring phosphorus-containing groups"/>
    <property type="evidence" value="ECO:0007669"/>
    <property type="project" value="InterPro"/>
</dbReference>
<dbReference type="SUPFAM" id="SSF52009">
    <property type="entry name" value="Phosphohistidine domain"/>
    <property type="match status" value="1"/>
</dbReference>
<dbReference type="AlphaFoldDB" id="A0A381R570"/>
<accession>A0A381R570</accession>
<dbReference type="Pfam" id="PF00391">
    <property type="entry name" value="PEP-utilizers"/>
    <property type="match status" value="1"/>
</dbReference>
<dbReference type="PANTHER" id="PTHR43615:SF1">
    <property type="entry name" value="PPDK_N DOMAIN-CONTAINING PROTEIN"/>
    <property type="match status" value="1"/>
</dbReference>
<gene>
    <name evidence="2" type="ORF">METZ01_LOCUS37841</name>
</gene>
<sequence>MGTSWIIEGTVDPRWPINTRGNVGEVFPEVLTPLSYRLGVIAAEKAWRDAYAELGVTQASDFSGDDPVIIGLYGGYAYLNLSYLRILGVRAPGSSAEAIDIAFFGEGDPPPYEPRKGDRSLLSSLRILRSVLGALNTRSMPPMVSDSFARAEAHRARCPSLDAPDAELMAHLHAFPKAFGPAFHNHMLSSGLASIVTGMLADACVAAGEPGLVTHLVGSAGDVRSAEYSRDLYSIARAVQGQPALGAAFNLGVDGLLDRIAGDQAAADFRERFAAFTATHGHRGPNDWELSSRNWENTPELALVAIDRMRLADHDLDPATRLAGDDARRAAAVDVVRPHVKGLDRRNFDKALLAAPWWAQAREATRDRAIRLGAPTKRVYRELVRRAAERGGDPDPTRVALLDPIDELPSYLADPASFAGTLAERGALYDRYTAVEPRFFITGQHEVPTIEALEADYASRPRSEPAQPGDVLTGASGCQGVARGRARVVMDPADAVDLEPGEVLVAPITDPAWTPLFLPSAAVVVDVGALMSHAVIVSRELGIPCVVSVENATERIPDGALVEVDGTTGTVTVLEH</sequence>
<dbReference type="Gene3D" id="3.50.30.10">
    <property type="entry name" value="Phosphohistidine domain"/>
    <property type="match status" value="1"/>
</dbReference>
<dbReference type="EMBL" id="UINC01001616">
    <property type="protein sequence ID" value="SUZ84987.1"/>
    <property type="molecule type" value="Genomic_DNA"/>
</dbReference>
<name>A0A381R570_9ZZZZ</name>
<reference evidence="2" key="1">
    <citation type="submission" date="2018-05" db="EMBL/GenBank/DDBJ databases">
        <authorList>
            <person name="Lanie J.A."/>
            <person name="Ng W.-L."/>
            <person name="Kazmierczak K.M."/>
            <person name="Andrzejewski T.M."/>
            <person name="Davidsen T.M."/>
            <person name="Wayne K.J."/>
            <person name="Tettelin H."/>
            <person name="Glass J.I."/>
            <person name="Rusch D."/>
            <person name="Podicherti R."/>
            <person name="Tsui H.-C.T."/>
            <person name="Winkler M.E."/>
        </authorList>
    </citation>
    <scope>NUCLEOTIDE SEQUENCE</scope>
</reference>
<dbReference type="InterPro" id="IPR051549">
    <property type="entry name" value="PEP_Utilizing_Enz"/>
</dbReference>
<dbReference type="PANTHER" id="PTHR43615">
    <property type="entry name" value="PHOSPHOENOLPYRUVATE SYNTHASE-RELATED"/>
    <property type="match status" value="1"/>
</dbReference>
<evidence type="ECO:0000259" key="1">
    <source>
        <dbReference type="Pfam" id="PF00391"/>
    </source>
</evidence>
<organism evidence="2">
    <name type="scientific">marine metagenome</name>
    <dbReference type="NCBI Taxonomy" id="408172"/>
    <lineage>
        <taxon>unclassified sequences</taxon>
        <taxon>metagenomes</taxon>
        <taxon>ecological metagenomes</taxon>
    </lineage>
</organism>
<protein>
    <recommendedName>
        <fullName evidence="1">PEP-utilising enzyme mobile domain-containing protein</fullName>
    </recommendedName>
</protein>